<evidence type="ECO:0000313" key="7">
    <source>
        <dbReference type="EMBL" id="GAA5059382.1"/>
    </source>
</evidence>
<comment type="subcellular location">
    <subcellularLocation>
        <location evidence="1">Membrane</location>
        <topology evidence="1">Multi-pass membrane protein</topology>
    </subcellularLocation>
</comment>
<gene>
    <name evidence="7" type="ORF">GCM10023208_26640</name>
</gene>
<feature type="transmembrane region" description="Helical" evidence="5">
    <location>
        <begin position="70"/>
        <end position="94"/>
    </location>
</feature>
<feature type="transmembrane region" description="Helical" evidence="5">
    <location>
        <begin position="129"/>
        <end position="146"/>
    </location>
</feature>
<evidence type="ECO:0000256" key="4">
    <source>
        <dbReference type="ARBA" id="ARBA00023136"/>
    </source>
</evidence>
<dbReference type="PANTHER" id="PTHR10846:SF8">
    <property type="entry name" value="INNER MEMBRANE PROTEIN YRBG"/>
    <property type="match status" value="1"/>
</dbReference>
<dbReference type="Gene3D" id="1.20.1420.30">
    <property type="entry name" value="NCX, central ion-binding region"/>
    <property type="match status" value="2"/>
</dbReference>
<sequence>MPDITDIGILLAGLVLLMIGGDVMVRGAVGIAERLRLSPMLIGLVVVGLGTSSPELAASVQAALAGSPGLAIGNIVGSNLANLLLVLGAAALIAPMAVDRSALWRDGGVGLAASFALVAAGFTLGLDRIAAFAFLIGLTAYIWYAYQQERLAPVDQPYDHTAAFDRAAASEGFDPALHPHDEPAQSLGKALAFFIVGLGLIVGGGTLLVNGAVSIASAMGVSEEVIGLTIVAIGTSAPELVTSVIAAFRGQSDIALGNVLGSNIYNILFIGGVTGLVAPGPIPAKIIEFDLPLATLAAFVVMVFAYTGGRLSRREGGLLLAAYIAYTVFTADLI</sequence>
<name>A0ABP9KLK0_9SPHN</name>
<evidence type="ECO:0000313" key="8">
    <source>
        <dbReference type="Proteomes" id="UP001500518"/>
    </source>
</evidence>
<evidence type="ECO:0000256" key="5">
    <source>
        <dbReference type="SAM" id="Phobius"/>
    </source>
</evidence>
<feature type="domain" description="Sodium/calcium exchanger membrane region" evidence="6">
    <location>
        <begin position="7"/>
        <end position="145"/>
    </location>
</feature>
<dbReference type="Proteomes" id="UP001500518">
    <property type="component" value="Unassembled WGS sequence"/>
</dbReference>
<keyword evidence="2 5" id="KW-0812">Transmembrane</keyword>
<dbReference type="RefSeq" id="WP_346033513.1">
    <property type="nucleotide sequence ID" value="NZ_BAABHV010000021.1"/>
</dbReference>
<feature type="transmembrane region" description="Helical" evidence="5">
    <location>
        <begin position="106"/>
        <end position="123"/>
    </location>
</feature>
<dbReference type="PANTHER" id="PTHR10846">
    <property type="entry name" value="SODIUM/POTASSIUM/CALCIUM EXCHANGER"/>
    <property type="match status" value="1"/>
</dbReference>
<accession>A0ABP9KLK0</accession>
<feature type="transmembrane region" description="Helical" evidence="5">
    <location>
        <begin position="260"/>
        <end position="279"/>
    </location>
</feature>
<dbReference type="InterPro" id="IPR044880">
    <property type="entry name" value="NCX_ion-bd_dom_sf"/>
</dbReference>
<dbReference type="NCBIfam" id="TIGR00367">
    <property type="entry name" value="calcium/sodium antiporter"/>
    <property type="match status" value="1"/>
</dbReference>
<evidence type="ECO:0000259" key="6">
    <source>
        <dbReference type="Pfam" id="PF01699"/>
    </source>
</evidence>
<feature type="transmembrane region" description="Helical" evidence="5">
    <location>
        <begin position="190"/>
        <end position="213"/>
    </location>
</feature>
<proteinExistence type="predicted"/>
<evidence type="ECO:0000256" key="2">
    <source>
        <dbReference type="ARBA" id="ARBA00022692"/>
    </source>
</evidence>
<feature type="domain" description="Sodium/calcium exchanger membrane region" evidence="6">
    <location>
        <begin position="190"/>
        <end position="330"/>
    </location>
</feature>
<dbReference type="InterPro" id="IPR004481">
    <property type="entry name" value="K/Na/Ca-exchanger"/>
</dbReference>
<dbReference type="InterPro" id="IPR004837">
    <property type="entry name" value="NaCa_Exmemb"/>
</dbReference>
<evidence type="ECO:0000256" key="1">
    <source>
        <dbReference type="ARBA" id="ARBA00004141"/>
    </source>
</evidence>
<organism evidence="7 8">
    <name type="scientific">Erythrobacter westpacificensis</name>
    <dbReference type="NCBI Taxonomy" id="1055231"/>
    <lineage>
        <taxon>Bacteria</taxon>
        <taxon>Pseudomonadati</taxon>
        <taxon>Pseudomonadota</taxon>
        <taxon>Alphaproteobacteria</taxon>
        <taxon>Sphingomonadales</taxon>
        <taxon>Erythrobacteraceae</taxon>
        <taxon>Erythrobacter/Porphyrobacter group</taxon>
        <taxon>Erythrobacter</taxon>
    </lineage>
</organism>
<dbReference type="EMBL" id="BAABHV010000021">
    <property type="protein sequence ID" value="GAA5059382.1"/>
    <property type="molecule type" value="Genomic_DNA"/>
</dbReference>
<comment type="caution">
    <text evidence="7">The sequence shown here is derived from an EMBL/GenBank/DDBJ whole genome shotgun (WGS) entry which is preliminary data.</text>
</comment>
<feature type="transmembrane region" description="Helical" evidence="5">
    <location>
        <begin position="291"/>
        <end position="309"/>
    </location>
</feature>
<feature type="transmembrane region" description="Helical" evidence="5">
    <location>
        <begin position="6"/>
        <end position="29"/>
    </location>
</feature>
<keyword evidence="8" id="KW-1185">Reference proteome</keyword>
<feature type="transmembrane region" description="Helical" evidence="5">
    <location>
        <begin position="316"/>
        <end position="333"/>
    </location>
</feature>
<evidence type="ECO:0000256" key="3">
    <source>
        <dbReference type="ARBA" id="ARBA00022989"/>
    </source>
</evidence>
<keyword evidence="4 5" id="KW-0472">Membrane</keyword>
<keyword evidence="3 5" id="KW-1133">Transmembrane helix</keyword>
<reference evidence="8" key="1">
    <citation type="journal article" date="2019" name="Int. J. Syst. Evol. Microbiol.">
        <title>The Global Catalogue of Microorganisms (GCM) 10K type strain sequencing project: providing services to taxonomists for standard genome sequencing and annotation.</title>
        <authorList>
            <consortium name="The Broad Institute Genomics Platform"/>
            <consortium name="The Broad Institute Genome Sequencing Center for Infectious Disease"/>
            <person name="Wu L."/>
            <person name="Ma J."/>
        </authorList>
    </citation>
    <scope>NUCLEOTIDE SEQUENCE [LARGE SCALE GENOMIC DNA]</scope>
    <source>
        <strain evidence="8">JCM 18014</strain>
    </source>
</reference>
<protein>
    <submittedName>
        <fullName evidence="7">Calcium/sodium antiporter</fullName>
    </submittedName>
</protein>
<dbReference type="Pfam" id="PF01699">
    <property type="entry name" value="Na_Ca_ex"/>
    <property type="match status" value="2"/>
</dbReference>
<feature type="transmembrane region" description="Helical" evidence="5">
    <location>
        <begin position="225"/>
        <end position="248"/>
    </location>
</feature>